<feature type="compositionally biased region" description="Basic residues" evidence="1">
    <location>
        <begin position="91"/>
        <end position="100"/>
    </location>
</feature>
<proteinExistence type="predicted"/>
<gene>
    <name evidence="2" type="ORF">SNOG_07915</name>
</gene>
<feature type="compositionally biased region" description="Basic residues" evidence="1">
    <location>
        <begin position="128"/>
        <end position="159"/>
    </location>
</feature>
<feature type="compositionally biased region" description="Basic residues" evidence="1">
    <location>
        <begin position="112"/>
        <end position="121"/>
    </location>
</feature>
<dbReference type="InParanoid" id="Q0UJZ9"/>
<reference evidence="3" key="1">
    <citation type="journal article" date="2007" name="Plant Cell">
        <title>Dothideomycete-plant interactions illuminated by genome sequencing and EST analysis of the wheat pathogen Stagonospora nodorum.</title>
        <authorList>
            <person name="Hane J.K."/>
            <person name="Lowe R.G."/>
            <person name="Solomon P.S."/>
            <person name="Tan K.C."/>
            <person name="Schoch C.L."/>
            <person name="Spatafora J.W."/>
            <person name="Crous P.W."/>
            <person name="Kodira C."/>
            <person name="Birren B.W."/>
            <person name="Galagan J.E."/>
            <person name="Torriani S.F."/>
            <person name="McDonald B.A."/>
            <person name="Oliver R.P."/>
        </authorList>
    </citation>
    <scope>NUCLEOTIDE SEQUENCE [LARGE SCALE GENOMIC DNA]</scope>
    <source>
        <strain evidence="3">SN15 / ATCC MYA-4574 / FGSC 10173</strain>
    </source>
</reference>
<evidence type="ECO:0000256" key="1">
    <source>
        <dbReference type="SAM" id="MobiDB-lite"/>
    </source>
</evidence>
<dbReference type="AlphaFoldDB" id="Q0UJZ9"/>
<accession>Q0UJZ9</accession>
<name>Q0UJZ9_PHANO</name>
<organism evidence="2 3">
    <name type="scientific">Phaeosphaeria nodorum (strain SN15 / ATCC MYA-4574 / FGSC 10173)</name>
    <name type="common">Glume blotch fungus</name>
    <name type="synonym">Parastagonospora nodorum</name>
    <dbReference type="NCBI Taxonomy" id="321614"/>
    <lineage>
        <taxon>Eukaryota</taxon>
        <taxon>Fungi</taxon>
        <taxon>Dikarya</taxon>
        <taxon>Ascomycota</taxon>
        <taxon>Pezizomycotina</taxon>
        <taxon>Dothideomycetes</taxon>
        <taxon>Pleosporomycetidae</taxon>
        <taxon>Pleosporales</taxon>
        <taxon>Pleosporineae</taxon>
        <taxon>Phaeosphaeriaceae</taxon>
        <taxon>Parastagonospora</taxon>
    </lineage>
</organism>
<feature type="compositionally biased region" description="Low complexity" evidence="1">
    <location>
        <begin position="28"/>
        <end position="39"/>
    </location>
</feature>
<dbReference type="HOGENOM" id="CLU_1441527_0_0_1"/>
<dbReference type="EMBL" id="CH445336">
    <property type="protein sequence ID" value="EAT84191.2"/>
    <property type="molecule type" value="Genomic_DNA"/>
</dbReference>
<dbReference type="KEGG" id="pno:SNOG_07915"/>
<feature type="compositionally biased region" description="Polar residues" evidence="1">
    <location>
        <begin position="176"/>
        <end position="188"/>
    </location>
</feature>
<dbReference type="RefSeq" id="XP_001798241.1">
    <property type="nucleotide sequence ID" value="XM_001798189.1"/>
</dbReference>
<sequence>MGFGASPFTTGGSSSALWKNHSITLKLPSSAPTPSTSTPCLRNPSGPRARRSHASPGSRLPPSPAAPSSLPRPFAQPIWYRTCTSASSRPTRSRKSRPRTPRALSRSSASRPRPHLPRSRTLRVSSSRTRRSRSRLRALQARRARRCRQRTGSRRRKSRPPLPLTKRSDAGLRPLYQNTSDCVNIEQQ</sequence>
<dbReference type="GeneID" id="5975139"/>
<feature type="region of interest" description="Disordered" evidence="1">
    <location>
        <begin position="26"/>
        <end position="188"/>
    </location>
</feature>
<feature type="compositionally biased region" description="Low complexity" evidence="1">
    <location>
        <begin position="101"/>
        <end position="111"/>
    </location>
</feature>
<evidence type="ECO:0000313" key="2">
    <source>
        <dbReference type="EMBL" id="EAT84191.2"/>
    </source>
</evidence>
<evidence type="ECO:0000313" key="3">
    <source>
        <dbReference type="Proteomes" id="UP000001055"/>
    </source>
</evidence>
<dbReference type="Proteomes" id="UP000001055">
    <property type="component" value="Unassembled WGS sequence"/>
</dbReference>
<protein>
    <submittedName>
        <fullName evidence="2">Uncharacterized protein</fullName>
    </submittedName>
</protein>
<feature type="compositionally biased region" description="Low complexity" evidence="1">
    <location>
        <begin position="81"/>
        <end position="90"/>
    </location>
</feature>